<dbReference type="OrthoDB" id="408373at2759"/>
<dbReference type="InterPro" id="IPR050228">
    <property type="entry name" value="Carboxylesterase_BioH"/>
</dbReference>
<dbReference type="PANTHER" id="PTHR43194:SF2">
    <property type="entry name" value="PEROXISOMAL MEMBRANE PROTEIN LPX1"/>
    <property type="match status" value="1"/>
</dbReference>
<sequence>MDNSVSPQTNTKTCIPRVFTSSADYRLQVTPRSYVFFEDSRPDAPTGSTIAICLPGIGDTRRQFRLLAPLLHDKLGFRVLLGDLRGFGESTSFDDNQADNYSAYSPEAVASDVTSLMEKLSATDPNCSFVLLGNSLSAGSMVLAAAVANREPSGPRISALVLLGPILRDSPMDSWFRPLSHLMFRPLYGAWVWGAYYKTLFPGKLPDDFDVELDILKTHLKAETGNIINVGRFARASKVGVASTLKSIGEHPTMPALAFFGRKDPDYADIKAEIEWFKGAVPHAQCFEDADGGHYPHLESPERVVKAIQNSLAFTNRGKYVAYQSKAGYLKLLVKKLAAKRRDIDVSVSPSLPSKKKSYLHLLHVILSDITPAR</sequence>
<evidence type="ECO:0000259" key="1">
    <source>
        <dbReference type="Pfam" id="PF12697"/>
    </source>
</evidence>
<dbReference type="STRING" id="4790.A0A0W8C0X6"/>
<dbReference type="PANTHER" id="PTHR43194">
    <property type="entry name" value="HYDROLASE ALPHA/BETA FOLD FAMILY"/>
    <property type="match status" value="1"/>
</dbReference>
<organism evidence="2 3">
    <name type="scientific">Phytophthora nicotianae</name>
    <name type="common">Potato buckeye rot agent</name>
    <name type="synonym">Phytophthora parasitica</name>
    <dbReference type="NCBI Taxonomy" id="4792"/>
    <lineage>
        <taxon>Eukaryota</taxon>
        <taxon>Sar</taxon>
        <taxon>Stramenopiles</taxon>
        <taxon>Oomycota</taxon>
        <taxon>Peronosporomycetes</taxon>
        <taxon>Peronosporales</taxon>
        <taxon>Peronosporaceae</taxon>
        <taxon>Phytophthora</taxon>
    </lineage>
</organism>
<comment type="caution">
    <text evidence="2">The sequence shown here is derived from an EMBL/GenBank/DDBJ whole genome shotgun (WGS) entry which is preliminary data.</text>
</comment>
<dbReference type="EMBL" id="LNFO01005511">
    <property type="protein sequence ID" value="KUF77738.1"/>
    <property type="molecule type" value="Genomic_DNA"/>
</dbReference>
<proteinExistence type="predicted"/>
<gene>
    <name evidence="2" type="ORF">AM587_10006886</name>
</gene>
<name>A0A0W8C0X6_PHYNI</name>
<accession>A0A0W8C0X6</accession>
<dbReference type="Gene3D" id="3.40.50.1820">
    <property type="entry name" value="alpha/beta hydrolase"/>
    <property type="match status" value="1"/>
</dbReference>
<reference evidence="2 3" key="1">
    <citation type="submission" date="2015-11" db="EMBL/GenBank/DDBJ databases">
        <title>Genomes and virulence difference between two physiological races of Phytophthora nicotianae.</title>
        <authorList>
            <person name="Liu H."/>
            <person name="Ma X."/>
            <person name="Yu H."/>
            <person name="Fang D."/>
            <person name="Li Y."/>
            <person name="Wang X."/>
            <person name="Wang W."/>
            <person name="Dong Y."/>
            <person name="Xiao B."/>
        </authorList>
    </citation>
    <scope>NUCLEOTIDE SEQUENCE [LARGE SCALE GENOMIC DNA]</scope>
    <source>
        <strain evidence="3">race 0</strain>
    </source>
</reference>
<evidence type="ECO:0000313" key="3">
    <source>
        <dbReference type="Proteomes" id="UP000052943"/>
    </source>
</evidence>
<dbReference type="SUPFAM" id="SSF53474">
    <property type="entry name" value="alpha/beta-Hydrolases"/>
    <property type="match status" value="1"/>
</dbReference>
<protein>
    <recommendedName>
        <fullName evidence="1">AB hydrolase-1 domain-containing protein</fullName>
    </recommendedName>
</protein>
<feature type="domain" description="AB hydrolase-1" evidence="1">
    <location>
        <begin position="52"/>
        <end position="307"/>
    </location>
</feature>
<dbReference type="InterPro" id="IPR000073">
    <property type="entry name" value="AB_hydrolase_1"/>
</dbReference>
<dbReference type="AlphaFoldDB" id="A0A0W8C0X6"/>
<dbReference type="Proteomes" id="UP000052943">
    <property type="component" value="Unassembled WGS sequence"/>
</dbReference>
<evidence type="ECO:0000313" key="2">
    <source>
        <dbReference type="EMBL" id="KUF77738.1"/>
    </source>
</evidence>
<dbReference type="Pfam" id="PF12697">
    <property type="entry name" value="Abhydrolase_6"/>
    <property type="match status" value="1"/>
</dbReference>
<dbReference type="InterPro" id="IPR029058">
    <property type="entry name" value="AB_hydrolase_fold"/>
</dbReference>